<sequence length="194" mass="22675">MVTPEADNRRLQIARAAAQLFQEKGYHQTSVDDIADAVTLRKPTLYHYVKGKGEILYLIHEEMMDSVLDRLEGYVKDGLDPREGLRNVVIDILEVVDKRPGYLQVFFENHRELPEPLRHKVVDRRNRYLHLVESLVQDGIERGLFRPVNVRLKTMALFGMTNWSYQWYRPGGLFSYREIAEEIVDTFLNGVTVR</sequence>
<dbReference type="Gene3D" id="1.10.357.10">
    <property type="entry name" value="Tetracycline Repressor, domain 2"/>
    <property type="match status" value="1"/>
</dbReference>
<proteinExistence type="predicted"/>
<dbReference type="PANTHER" id="PTHR30055:SF175">
    <property type="entry name" value="HTH-TYPE TRANSCRIPTIONAL REPRESSOR KSTR2"/>
    <property type="match status" value="1"/>
</dbReference>
<dbReference type="Pfam" id="PF00440">
    <property type="entry name" value="TetR_N"/>
    <property type="match status" value="1"/>
</dbReference>
<feature type="domain" description="HTH tetR-type" evidence="6">
    <location>
        <begin position="7"/>
        <end position="67"/>
    </location>
</feature>
<evidence type="ECO:0000256" key="3">
    <source>
        <dbReference type="ARBA" id="ARBA00023125"/>
    </source>
</evidence>
<keyword evidence="4" id="KW-0804">Transcription</keyword>
<evidence type="ECO:0000256" key="2">
    <source>
        <dbReference type="ARBA" id="ARBA00023015"/>
    </source>
</evidence>
<evidence type="ECO:0000313" key="7">
    <source>
        <dbReference type="EMBL" id="MCH6172000.1"/>
    </source>
</evidence>
<organism evidence="7 8">
    <name type="scientific">Pseudonocardia alaniniphila</name>
    <dbReference type="NCBI Taxonomy" id="75291"/>
    <lineage>
        <taxon>Bacteria</taxon>
        <taxon>Bacillati</taxon>
        <taxon>Actinomycetota</taxon>
        <taxon>Actinomycetes</taxon>
        <taxon>Pseudonocardiales</taxon>
        <taxon>Pseudonocardiaceae</taxon>
        <taxon>Pseudonocardia</taxon>
    </lineage>
</organism>
<protein>
    <submittedName>
        <fullName evidence="7">TetR/AcrR family transcriptional regulator</fullName>
    </submittedName>
</protein>
<dbReference type="SUPFAM" id="SSF48498">
    <property type="entry name" value="Tetracyclin repressor-like, C-terminal domain"/>
    <property type="match status" value="1"/>
</dbReference>
<evidence type="ECO:0000259" key="6">
    <source>
        <dbReference type="PROSITE" id="PS50977"/>
    </source>
</evidence>
<gene>
    <name evidence="7" type="ORF">MMF94_40490</name>
</gene>
<comment type="caution">
    <text evidence="7">The sequence shown here is derived from an EMBL/GenBank/DDBJ whole genome shotgun (WGS) entry which is preliminary data.</text>
</comment>
<dbReference type="InterPro" id="IPR050109">
    <property type="entry name" value="HTH-type_TetR-like_transc_reg"/>
</dbReference>
<dbReference type="PANTHER" id="PTHR30055">
    <property type="entry name" value="HTH-TYPE TRANSCRIPTIONAL REGULATOR RUTR"/>
    <property type="match status" value="1"/>
</dbReference>
<dbReference type="Pfam" id="PF17932">
    <property type="entry name" value="TetR_C_24"/>
    <property type="match status" value="1"/>
</dbReference>
<dbReference type="Proteomes" id="UP001299970">
    <property type="component" value="Unassembled WGS sequence"/>
</dbReference>
<dbReference type="PRINTS" id="PR00455">
    <property type="entry name" value="HTHTETR"/>
</dbReference>
<accession>A0ABS9TTX8</accession>
<dbReference type="Gene3D" id="1.10.10.60">
    <property type="entry name" value="Homeodomain-like"/>
    <property type="match status" value="1"/>
</dbReference>
<dbReference type="RefSeq" id="WP_241042807.1">
    <property type="nucleotide sequence ID" value="NZ_BAAAJF010000027.1"/>
</dbReference>
<dbReference type="InterPro" id="IPR001647">
    <property type="entry name" value="HTH_TetR"/>
</dbReference>
<dbReference type="SUPFAM" id="SSF46689">
    <property type="entry name" value="Homeodomain-like"/>
    <property type="match status" value="1"/>
</dbReference>
<reference evidence="7 8" key="1">
    <citation type="submission" date="2022-03" db="EMBL/GenBank/DDBJ databases">
        <title>Pseudonocardia alaer sp. nov., a novel actinomycete isolated from reed forest soil.</title>
        <authorList>
            <person name="Wang L."/>
        </authorList>
    </citation>
    <scope>NUCLEOTIDE SEQUENCE [LARGE SCALE GENOMIC DNA]</scope>
    <source>
        <strain evidence="7 8">Y-16303</strain>
    </source>
</reference>
<dbReference type="EMBL" id="JAKXMK010000053">
    <property type="protein sequence ID" value="MCH6172000.1"/>
    <property type="molecule type" value="Genomic_DNA"/>
</dbReference>
<keyword evidence="8" id="KW-1185">Reference proteome</keyword>
<dbReference type="InterPro" id="IPR009057">
    <property type="entry name" value="Homeodomain-like_sf"/>
</dbReference>
<evidence type="ECO:0000256" key="4">
    <source>
        <dbReference type="ARBA" id="ARBA00023163"/>
    </source>
</evidence>
<dbReference type="PROSITE" id="PS50977">
    <property type="entry name" value="HTH_TETR_2"/>
    <property type="match status" value="1"/>
</dbReference>
<keyword evidence="3 5" id="KW-0238">DNA-binding</keyword>
<dbReference type="InterPro" id="IPR036271">
    <property type="entry name" value="Tet_transcr_reg_TetR-rel_C_sf"/>
</dbReference>
<feature type="DNA-binding region" description="H-T-H motif" evidence="5">
    <location>
        <begin position="30"/>
        <end position="49"/>
    </location>
</feature>
<name>A0ABS9TTX8_9PSEU</name>
<dbReference type="InterPro" id="IPR041490">
    <property type="entry name" value="KstR2_TetR_C"/>
</dbReference>
<evidence type="ECO:0000256" key="1">
    <source>
        <dbReference type="ARBA" id="ARBA00022491"/>
    </source>
</evidence>
<evidence type="ECO:0000256" key="5">
    <source>
        <dbReference type="PROSITE-ProRule" id="PRU00335"/>
    </source>
</evidence>
<evidence type="ECO:0000313" key="8">
    <source>
        <dbReference type="Proteomes" id="UP001299970"/>
    </source>
</evidence>
<keyword evidence="1" id="KW-0678">Repressor</keyword>
<keyword evidence="2" id="KW-0805">Transcription regulation</keyword>